<dbReference type="Proteomes" id="UP000233256">
    <property type="component" value="Unassembled WGS sequence"/>
</dbReference>
<evidence type="ECO:0000313" key="4">
    <source>
        <dbReference type="EMBL" id="PKK90841.1"/>
    </source>
</evidence>
<reference evidence="4 5" key="1">
    <citation type="journal article" date="2017" name="ISME J.">
        <title>Potential for microbial H2 and metal transformations associated with novel bacteria and archaea in deep terrestrial subsurface sediments.</title>
        <authorList>
            <person name="Hernsdorf A.W."/>
            <person name="Amano Y."/>
            <person name="Miyakawa K."/>
            <person name="Ise K."/>
            <person name="Suzuki Y."/>
            <person name="Anantharaman K."/>
            <person name="Probst A."/>
            <person name="Burstein D."/>
            <person name="Thomas B.C."/>
            <person name="Banfield J.F."/>
        </authorList>
    </citation>
    <scope>NUCLEOTIDE SEQUENCE [LARGE SCALE GENOMIC DNA]</scope>
    <source>
        <strain evidence="4">HGW-Wallbacteria-1</strain>
    </source>
</reference>
<feature type="transmembrane region" description="Helical" evidence="1">
    <location>
        <begin position="12"/>
        <end position="33"/>
    </location>
</feature>
<dbReference type="EMBL" id="PGXC01000004">
    <property type="protein sequence ID" value="PKK90841.1"/>
    <property type="molecule type" value="Genomic_DNA"/>
</dbReference>
<sequence>MDRRKEKFRIGFNVFSMVLLTILLCAMVNYLSFRHHGRIDLTASREYSVGDSTKAVLRSLTSDLKIIVFLLPDDVLYDAATELLKGYAAVSSKVSLEIIDADRDKARADILVKQFGIKSANVVVFQIGERSKYVTRNEMAEFEYLQPGAAQSIKKLMAEQSFTSAIMSLSDERQTRVSFLQGHGEPALDTHSKAGIGKFVKLLKRENFNVDTFHSLGKSSVPVDCDLLIVFSPQTTFLEEEVRIFRDFIDAGGRILLFMDPVFENKMDGFKRTGIEKMILERTGISMGEDIVLDPSHKLAFVGPQTIFVQRFGVHPVTDKMAETPVILSLARSVTDAPVQHDDKVENDSGASASKIVASIGRRYTLMMTSDEGWGETSMNEIRSSRVSKTENIDLMGPVSLAVAWESDARSSLSGDQTNKNDSQKPSRMVIFGSSSFALDSQLDSSSHIDLLLNTVRWLTYKDSLISITPRTIENSRLSLNDDQMGNLTRIIMLGIPFICIVMGFLVYLARRS</sequence>
<accession>A0A2N1PR67</accession>
<feature type="transmembrane region" description="Helical" evidence="1">
    <location>
        <begin position="491"/>
        <end position="510"/>
    </location>
</feature>
<evidence type="ECO:0000259" key="3">
    <source>
        <dbReference type="Pfam" id="PF23357"/>
    </source>
</evidence>
<dbReference type="InterPro" id="IPR019196">
    <property type="entry name" value="ABC_transp_unknown"/>
</dbReference>
<keyword evidence="1" id="KW-0472">Membrane</keyword>
<dbReference type="InterPro" id="IPR055396">
    <property type="entry name" value="DUF7088"/>
</dbReference>
<gene>
    <name evidence="4" type="ORF">CVV64_08145</name>
</gene>
<feature type="domain" description="DUF7088" evidence="3">
    <location>
        <begin position="45"/>
        <end position="131"/>
    </location>
</feature>
<evidence type="ECO:0000256" key="1">
    <source>
        <dbReference type="SAM" id="Phobius"/>
    </source>
</evidence>
<organism evidence="4 5">
    <name type="scientific">Candidatus Wallbacteria bacterium HGW-Wallbacteria-1</name>
    <dbReference type="NCBI Taxonomy" id="2013854"/>
    <lineage>
        <taxon>Bacteria</taxon>
        <taxon>Candidatus Walliibacteriota</taxon>
    </lineage>
</organism>
<feature type="domain" description="ABC-type uncharacterised transport system" evidence="2">
    <location>
        <begin position="175"/>
        <end position="300"/>
    </location>
</feature>
<evidence type="ECO:0000313" key="5">
    <source>
        <dbReference type="Proteomes" id="UP000233256"/>
    </source>
</evidence>
<proteinExistence type="predicted"/>
<name>A0A2N1PR67_9BACT</name>
<evidence type="ECO:0000259" key="2">
    <source>
        <dbReference type="Pfam" id="PF09822"/>
    </source>
</evidence>
<comment type="caution">
    <text evidence="4">The sequence shown here is derived from an EMBL/GenBank/DDBJ whole genome shotgun (WGS) entry which is preliminary data.</text>
</comment>
<dbReference type="Pfam" id="PF09822">
    <property type="entry name" value="ABC_transp_aux"/>
    <property type="match status" value="1"/>
</dbReference>
<protein>
    <submittedName>
        <fullName evidence="4">Uncharacterized protein</fullName>
    </submittedName>
</protein>
<dbReference type="Pfam" id="PF23357">
    <property type="entry name" value="DUF7088"/>
    <property type="match status" value="1"/>
</dbReference>
<keyword evidence="1" id="KW-1133">Transmembrane helix</keyword>
<keyword evidence="1" id="KW-0812">Transmembrane</keyword>
<dbReference type="AlphaFoldDB" id="A0A2N1PR67"/>